<feature type="transmembrane region" description="Helical" evidence="8">
    <location>
        <begin position="457"/>
        <end position="476"/>
    </location>
</feature>
<dbReference type="PANTHER" id="PTHR11629">
    <property type="entry name" value="VACUOLAR PROTON ATPASES"/>
    <property type="match status" value="1"/>
</dbReference>
<name>A0ABQ1NRN3_9ENTE</name>
<feature type="transmembrane region" description="Helical" evidence="8">
    <location>
        <begin position="522"/>
        <end position="542"/>
    </location>
</feature>
<proteinExistence type="inferred from homology"/>
<feature type="transmembrane region" description="Helical" evidence="8">
    <location>
        <begin position="373"/>
        <end position="393"/>
    </location>
</feature>
<dbReference type="InterPro" id="IPR002490">
    <property type="entry name" value="V-ATPase_116kDa_su"/>
</dbReference>
<evidence type="ECO:0000256" key="8">
    <source>
        <dbReference type="SAM" id="Phobius"/>
    </source>
</evidence>
<keyword evidence="6" id="KW-0406">Ion transport</keyword>
<keyword evidence="10" id="KW-1185">Reference proteome</keyword>
<comment type="similarity">
    <text evidence="2">Belongs to the V-ATPase 116 kDa subunit family.</text>
</comment>
<organism evidence="9 10">
    <name type="scientific">Enterococcus wangshanyuanii</name>
    <dbReference type="NCBI Taxonomy" id="2005703"/>
    <lineage>
        <taxon>Bacteria</taxon>
        <taxon>Bacillati</taxon>
        <taxon>Bacillota</taxon>
        <taxon>Bacilli</taxon>
        <taxon>Lactobacillales</taxon>
        <taxon>Enterococcaceae</taxon>
        <taxon>Enterococcus</taxon>
    </lineage>
</organism>
<feature type="transmembrane region" description="Helical" evidence="8">
    <location>
        <begin position="497"/>
        <end position="516"/>
    </location>
</feature>
<sequence>MAVNKMEKMTIIAAIEHEETILQTIQGLQMTEIKDFFHSNVDSNYLKEHFSKTILEVDDVQQKEYQKILNDIQEALIFIERFAEKPAQKSTFKRQVKTLESLEQTFDQPTIIGYLHDISKLKKQLASIETQRKELRAREKWLARWQYLDVVPKKNSSDTTTILLGSINSANQADFLTDCSRYPSIYIEEIYHSPNHAYYSLIYLNEMEETVAEIEKKYSFNEFVYPYEELPKETYQRTKESLTALVEEERLAKAELAAHRAHLEELYLAEEMVFAYIHREEAKKHLINTTYFFILQGWIPITEKHELMIALDEALPKNEIYCVFDQPTSEEIQEDIPVKLKNNALVSPFEMLTEMYSLPKYEEIDPTPIMTPFYMVFFGMMVADIGYGLLMLVGAFLAQKLVVLPRGMKRFAKFFLILSFPTIIWGFIYGSFFGAGLPKELFGITLPFPILSTTEDVNTILILSVVFGFIQLMTGLMVNGIELTKRKRYLESISESFAWQGLLVGLLIAVLSMLLFNNDGLFTAGVIVAVISALSIIAVPVIQSKSKAKGLAKGLYGLYGLTSYIGDLVSYTRLMALGISGGSIAAAFNMLVAFMPPIARFSVGILLIVALHALNLFLSLLGAYVHGARLQYVEFFGKFYTGGGRAFKPLKTEEKYVNVEKKQNK</sequence>
<keyword evidence="3" id="KW-0813">Transport</keyword>
<dbReference type="EMBL" id="BMKI01000001">
    <property type="protein sequence ID" value="GGC83808.1"/>
    <property type="molecule type" value="Genomic_DNA"/>
</dbReference>
<reference evidence="10" key="1">
    <citation type="journal article" date="2019" name="Int. J. Syst. Evol. Microbiol.">
        <title>The Global Catalogue of Microorganisms (GCM) 10K type strain sequencing project: providing services to taxonomists for standard genome sequencing and annotation.</title>
        <authorList>
            <consortium name="The Broad Institute Genomics Platform"/>
            <consortium name="The Broad Institute Genome Sequencing Center for Infectious Disease"/>
            <person name="Wu L."/>
            <person name="Ma J."/>
        </authorList>
    </citation>
    <scope>NUCLEOTIDE SEQUENCE [LARGE SCALE GENOMIC DNA]</scope>
    <source>
        <strain evidence="10">CGMCC 1.15942</strain>
    </source>
</reference>
<dbReference type="Pfam" id="PF01496">
    <property type="entry name" value="V_ATPase_I"/>
    <property type="match status" value="1"/>
</dbReference>
<keyword evidence="4 8" id="KW-0812">Transmembrane</keyword>
<evidence type="ECO:0000256" key="5">
    <source>
        <dbReference type="ARBA" id="ARBA00022989"/>
    </source>
</evidence>
<feature type="transmembrane region" description="Helical" evidence="8">
    <location>
        <begin position="414"/>
        <end position="437"/>
    </location>
</feature>
<accession>A0ABQ1NRN3</accession>
<comment type="caution">
    <text evidence="9">The sequence shown here is derived from an EMBL/GenBank/DDBJ whole genome shotgun (WGS) entry which is preliminary data.</text>
</comment>
<evidence type="ECO:0000313" key="10">
    <source>
        <dbReference type="Proteomes" id="UP000630615"/>
    </source>
</evidence>
<keyword evidence="5 8" id="KW-1133">Transmembrane helix</keyword>
<evidence type="ECO:0000313" key="9">
    <source>
        <dbReference type="EMBL" id="GGC83808.1"/>
    </source>
</evidence>
<feature type="transmembrane region" description="Helical" evidence="8">
    <location>
        <begin position="574"/>
        <end position="595"/>
    </location>
</feature>
<dbReference type="PANTHER" id="PTHR11629:SF63">
    <property type="entry name" value="V-TYPE PROTON ATPASE SUBUNIT A"/>
    <property type="match status" value="1"/>
</dbReference>
<evidence type="ECO:0000256" key="1">
    <source>
        <dbReference type="ARBA" id="ARBA00004141"/>
    </source>
</evidence>
<dbReference type="Proteomes" id="UP000630615">
    <property type="component" value="Unassembled WGS sequence"/>
</dbReference>
<evidence type="ECO:0000256" key="7">
    <source>
        <dbReference type="ARBA" id="ARBA00023136"/>
    </source>
</evidence>
<dbReference type="RefSeq" id="WP_088269008.1">
    <property type="nucleotide sequence ID" value="NZ_BMKI01000001.1"/>
</dbReference>
<gene>
    <name evidence="9" type="ORF">GCM10011573_11770</name>
</gene>
<feature type="transmembrane region" description="Helical" evidence="8">
    <location>
        <begin position="601"/>
        <end position="625"/>
    </location>
</feature>
<evidence type="ECO:0000256" key="3">
    <source>
        <dbReference type="ARBA" id="ARBA00022448"/>
    </source>
</evidence>
<evidence type="ECO:0000256" key="2">
    <source>
        <dbReference type="ARBA" id="ARBA00009904"/>
    </source>
</evidence>
<comment type="subcellular location">
    <subcellularLocation>
        <location evidence="1">Membrane</location>
        <topology evidence="1">Multi-pass membrane protein</topology>
    </subcellularLocation>
</comment>
<protein>
    <submittedName>
        <fullName evidence="9">V-type ATP synthase subunit I</fullName>
    </submittedName>
</protein>
<evidence type="ECO:0000256" key="4">
    <source>
        <dbReference type="ARBA" id="ARBA00022692"/>
    </source>
</evidence>
<evidence type="ECO:0000256" key="6">
    <source>
        <dbReference type="ARBA" id="ARBA00023065"/>
    </source>
</evidence>
<keyword evidence="7 8" id="KW-0472">Membrane</keyword>